<dbReference type="CDD" id="cd16922">
    <property type="entry name" value="HATPase_EvgS-ArcB-TorS-like"/>
    <property type="match status" value="1"/>
</dbReference>
<dbReference type="InterPro" id="IPR001789">
    <property type="entry name" value="Sig_transdc_resp-reg_receiver"/>
</dbReference>
<dbReference type="Proteomes" id="UP001431209">
    <property type="component" value="Unassembled WGS sequence"/>
</dbReference>
<evidence type="ECO:0000256" key="1">
    <source>
        <dbReference type="ARBA" id="ARBA00000085"/>
    </source>
</evidence>
<dbReference type="InterPro" id="IPR003594">
    <property type="entry name" value="HATPase_dom"/>
</dbReference>
<evidence type="ECO:0000313" key="10">
    <source>
        <dbReference type="EMBL" id="KAL0480198.1"/>
    </source>
</evidence>
<organism evidence="10 11">
    <name type="scientific">Acrasis kona</name>
    <dbReference type="NCBI Taxonomy" id="1008807"/>
    <lineage>
        <taxon>Eukaryota</taxon>
        <taxon>Discoba</taxon>
        <taxon>Heterolobosea</taxon>
        <taxon>Tetramitia</taxon>
        <taxon>Eutetramitia</taxon>
        <taxon>Acrasidae</taxon>
        <taxon>Acrasis</taxon>
    </lineage>
</organism>
<dbReference type="InterPro" id="IPR036890">
    <property type="entry name" value="HATPase_C_sf"/>
</dbReference>
<evidence type="ECO:0000256" key="4">
    <source>
        <dbReference type="ARBA" id="ARBA00022679"/>
    </source>
</evidence>
<feature type="coiled-coil region" evidence="7">
    <location>
        <begin position="216"/>
        <end position="243"/>
    </location>
</feature>
<dbReference type="Gene3D" id="3.40.50.2300">
    <property type="match status" value="1"/>
</dbReference>
<dbReference type="SUPFAM" id="SSF52172">
    <property type="entry name" value="CheY-like"/>
    <property type="match status" value="1"/>
</dbReference>
<evidence type="ECO:0000256" key="3">
    <source>
        <dbReference type="ARBA" id="ARBA00022553"/>
    </source>
</evidence>
<feature type="domain" description="Response regulatory" evidence="9">
    <location>
        <begin position="497"/>
        <end position="618"/>
    </location>
</feature>
<dbReference type="InterPro" id="IPR003661">
    <property type="entry name" value="HisK_dim/P_dom"/>
</dbReference>
<sequence length="618" mass="69522">MYILHHTGSERMAVHSLRKSYGYYKDWEATRKLNQMLANHEELSDIRPQSPIHDPPLINTRFLQHSLDVIFTSMDSNRTVVNALNTIMDVSSATMSCFIVNDIVRAQCEANQSDYNIPLCNWNSGSILLVQHVMKSQQQIVLNCAYRDPFVKDDPFFALNKCKSVLCMPVIYKNQLQGVLYLSNHLISNCFDKSIQVILAVLVSQLACNLDHDKLVHQQMAQAAQYQKAMAQEQDNNRRKQEELIDRICHEIRNPVQGILGNCQLLQTIMLNLNHPDAQEMKSCVDSIAKCGRYQKMVTDDMLTMSKLESNKVELNPAPLLLCEVIDNVTTMNKIECERKGLTLTCSLSDDYYKTVVSIDGGRFTTVLMNLVTNAIKFTAKGHITITGSSEKVDNEISFVIQVRDTGCGITLDEQVNLFNKFHQTTEKVYSEYGGSGLGLFISKMIVELMGGNITVQSEKNVGSVFLVSFQCSVYQFLMAEETHALDTCVSVNKKIKVLIAEDNKINQRVVCRMMQLCGCDTSVAGNGEEAVEIFLQEGPFDMILMDVSMPVIDGYQCTEKIRQIEQANGVLQRTRIIGLSGNMSDEYHSMGKKSGMDQMKNKPISLDEIKKLIASIT</sequence>
<dbReference type="EMBL" id="JAOPGA020000639">
    <property type="protein sequence ID" value="KAL0480198.1"/>
    <property type="molecule type" value="Genomic_DNA"/>
</dbReference>
<dbReference type="FunFam" id="3.30.565.10:FF:000010">
    <property type="entry name" value="Sensor histidine kinase RcsC"/>
    <property type="match status" value="1"/>
</dbReference>
<dbReference type="Pfam" id="PF00512">
    <property type="entry name" value="HisKA"/>
    <property type="match status" value="1"/>
</dbReference>
<dbReference type="InterPro" id="IPR011006">
    <property type="entry name" value="CheY-like_superfamily"/>
</dbReference>
<dbReference type="PROSITE" id="PS50110">
    <property type="entry name" value="RESPONSE_REGULATORY"/>
    <property type="match status" value="1"/>
</dbReference>
<evidence type="ECO:0000259" key="8">
    <source>
        <dbReference type="PROSITE" id="PS50109"/>
    </source>
</evidence>
<dbReference type="SMART" id="SM00448">
    <property type="entry name" value="REC"/>
    <property type="match status" value="1"/>
</dbReference>
<dbReference type="SMART" id="SM00388">
    <property type="entry name" value="HisKA"/>
    <property type="match status" value="1"/>
</dbReference>
<dbReference type="PANTHER" id="PTHR43047">
    <property type="entry name" value="TWO-COMPONENT HISTIDINE PROTEIN KINASE"/>
    <property type="match status" value="1"/>
</dbReference>
<dbReference type="PRINTS" id="PR00344">
    <property type="entry name" value="BCTRLSENSOR"/>
</dbReference>
<protein>
    <recommendedName>
        <fullName evidence="2">histidine kinase</fullName>
        <ecNumber evidence="2">2.7.13.3</ecNumber>
    </recommendedName>
</protein>
<dbReference type="GO" id="GO:0000155">
    <property type="term" value="F:phosphorelay sensor kinase activity"/>
    <property type="evidence" value="ECO:0007669"/>
    <property type="project" value="InterPro"/>
</dbReference>
<accession>A0AAW2YS30</accession>
<name>A0AAW2YS30_9EUKA</name>
<dbReference type="PROSITE" id="PS50109">
    <property type="entry name" value="HIS_KIN"/>
    <property type="match status" value="1"/>
</dbReference>
<dbReference type="SUPFAM" id="SSF47384">
    <property type="entry name" value="Homodimeric domain of signal transducing histidine kinase"/>
    <property type="match status" value="1"/>
</dbReference>
<dbReference type="SMART" id="SM00387">
    <property type="entry name" value="HATPase_c"/>
    <property type="match status" value="1"/>
</dbReference>
<evidence type="ECO:0000256" key="5">
    <source>
        <dbReference type="ARBA" id="ARBA00022777"/>
    </source>
</evidence>
<dbReference type="EC" id="2.7.13.3" evidence="2"/>
<dbReference type="InterPro" id="IPR029016">
    <property type="entry name" value="GAF-like_dom_sf"/>
</dbReference>
<evidence type="ECO:0000256" key="2">
    <source>
        <dbReference type="ARBA" id="ARBA00012438"/>
    </source>
</evidence>
<keyword evidence="4" id="KW-0808">Transferase</keyword>
<evidence type="ECO:0000256" key="6">
    <source>
        <dbReference type="PROSITE-ProRule" id="PRU00169"/>
    </source>
</evidence>
<dbReference type="SUPFAM" id="SSF55781">
    <property type="entry name" value="GAF domain-like"/>
    <property type="match status" value="1"/>
</dbReference>
<keyword evidence="7" id="KW-0175">Coiled coil</keyword>
<proteinExistence type="predicted"/>
<dbReference type="AlphaFoldDB" id="A0AAW2YS30"/>
<reference evidence="10 11" key="1">
    <citation type="submission" date="2024-03" db="EMBL/GenBank/DDBJ databases">
        <title>The Acrasis kona genome and developmental transcriptomes reveal deep origins of eukaryotic multicellular pathways.</title>
        <authorList>
            <person name="Sheikh S."/>
            <person name="Fu C.-J."/>
            <person name="Brown M.W."/>
            <person name="Baldauf S.L."/>
        </authorList>
    </citation>
    <scope>NUCLEOTIDE SEQUENCE [LARGE SCALE GENOMIC DNA]</scope>
    <source>
        <strain evidence="10 11">ATCC MYA-3509</strain>
    </source>
</reference>
<gene>
    <name evidence="10" type="ORF">AKO1_007197</name>
</gene>
<dbReference type="SMART" id="SM00065">
    <property type="entry name" value="GAF"/>
    <property type="match status" value="1"/>
</dbReference>
<dbReference type="CDD" id="cd00082">
    <property type="entry name" value="HisKA"/>
    <property type="match status" value="1"/>
</dbReference>
<comment type="caution">
    <text evidence="10">The sequence shown here is derived from an EMBL/GenBank/DDBJ whole genome shotgun (WGS) entry which is preliminary data.</text>
</comment>
<dbReference type="Gene3D" id="3.30.565.10">
    <property type="entry name" value="Histidine kinase-like ATPase, C-terminal domain"/>
    <property type="match status" value="1"/>
</dbReference>
<dbReference type="InterPro" id="IPR003018">
    <property type="entry name" value="GAF"/>
</dbReference>
<dbReference type="InterPro" id="IPR004358">
    <property type="entry name" value="Sig_transdc_His_kin-like_C"/>
</dbReference>
<keyword evidence="5" id="KW-0418">Kinase</keyword>
<evidence type="ECO:0000256" key="7">
    <source>
        <dbReference type="SAM" id="Coils"/>
    </source>
</evidence>
<dbReference type="Gene3D" id="3.30.450.40">
    <property type="match status" value="1"/>
</dbReference>
<dbReference type="Pfam" id="PF00072">
    <property type="entry name" value="Response_reg"/>
    <property type="match status" value="1"/>
</dbReference>
<dbReference type="CDD" id="cd17546">
    <property type="entry name" value="REC_hyHK_CKI1_RcsC-like"/>
    <property type="match status" value="1"/>
</dbReference>
<evidence type="ECO:0000259" key="9">
    <source>
        <dbReference type="PROSITE" id="PS50110"/>
    </source>
</evidence>
<keyword evidence="3 6" id="KW-0597">Phosphoprotein</keyword>
<keyword evidence="11" id="KW-1185">Reference proteome</keyword>
<dbReference type="Gene3D" id="1.10.287.130">
    <property type="match status" value="1"/>
</dbReference>
<feature type="domain" description="Histidine kinase" evidence="8">
    <location>
        <begin position="247"/>
        <end position="474"/>
    </location>
</feature>
<comment type="catalytic activity">
    <reaction evidence="1">
        <text>ATP + protein L-histidine = ADP + protein N-phospho-L-histidine.</text>
        <dbReference type="EC" id="2.7.13.3"/>
    </reaction>
</comment>
<evidence type="ECO:0000313" key="11">
    <source>
        <dbReference type="Proteomes" id="UP001431209"/>
    </source>
</evidence>
<dbReference type="SUPFAM" id="SSF55874">
    <property type="entry name" value="ATPase domain of HSP90 chaperone/DNA topoisomerase II/histidine kinase"/>
    <property type="match status" value="1"/>
</dbReference>
<dbReference type="InterPro" id="IPR036097">
    <property type="entry name" value="HisK_dim/P_sf"/>
</dbReference>
<feature type="modified residue" description="4-aspartylphosphate" evidence="6">
    <location>
        <position position="547"/>
    </location>
</feature>
<dbReference type="Pfam" id="PF02518">
    <property type="entry name" value="HATPase_c"/>
    <property type="match status" value="1"/>
</dbReference>
<dbReference type="InterPro" id="IPR005467">
    <property type="entry name" value="His_kinase_dom"/>
</dbReference>